<evidence type="ECO:0000313" key="1">
    <source>
        <dbReference type="EMBL" id="PRC94743.1"/>
    </source>
</evidence>
<accession>A0A2S9H484</accession>
<organism evidence="1 2">
    <name type="scientific">Solimicrobium silvestre</name>
    <dbReference type="NCBI Taxonomy" id="2099400"/>
    <lineage>
        <taxon>Bacteria</taxon>
        <taxon>Pseudomonadati</taxon>
        <taxon>Pseudomonadota</taxon>
        <taxon>Betaproteobacteria</taxon>
        <taxon>Burkholderiales</taxon>
        <taxon>Oxalobacteraceae</taxon>
        <taxon>Solimicrobium</taxon>
    </lineage>
</organism>
<dbReference type="Proteomes" id="UP000237839">
    <property type="component" value="Unassembled WGS sequence"/>
</dbReference>
<name>A0A2S9H484_9BURK</name>
<proteinExistence type="predicted"/>
<keyword evidence="2" id="KW-1185">Reference proteome</keyword>
<dbReference type="EMBL" id="PUGF01000002">
    <property type="protein sequence ID" value="PRC94743.1"/>
    <property type="molecule type" value="Genomic_DNA"/>
</dbReference>
<comment type="caution">
    <text evidence="1">The sequence shown here is derived from an EMBL/GenBank/DDBJ whole genome shotgun (WGS) entry which is preliminary data.</text>
</comment>
<dbReference type="AlphaFoldDB" id="A0A2S9H484"/>
<reference evidence="1 2" key="1">
    <citation type="submission" date="2018-02" db="EMBL/GenBank/DDBJ databases">
        <title>Solimicrobium silvestre gen. nov., sp. nov., isolated from alpine forest soil.</title>
        <authorList>
            <person name="Margesin R."/>
            <person name="Albuquerque L."/>
            <person name="Zhang D.-C."/>
            <person name="Froufe H.J.C."/>
            <person name="Severino R."/>
            <person name="Roxo I."/>
            <person name="Egas C."/>
            <person name="Da Costa M.S."/>
        </authorList>
    </citation>
    <scope>NUCLEOTIDE SEQUENCE [LARGE SCALE GENOMIC DNA]</scope>
    <source>
        <strain evidence="1 2">S20-91</strain>
    </source>
</reference>
<gene>
    <name evidence="1" type="ORF">S2091_0746</name>
</gene>
<protein>
    <submittedName>
        <fullName evidence="1">Uncharacterized protein</fullName>
    </submittedName>
</protein>
<sequence>MISVPEAIANKNWIGHPIYEAMGKWGKPLVTPVGDGTGLYQWGWNSKYAYNAQVGTSSSSNGVQTTYYQKQIGTAECQIVVNADSNGIITHFETRGACSDLYWGSGSATPDAESAAKGKLLVESLAKAKELNARYEMVYTKPEYAELFSEAHSDDNSYFTVGPDVVVGKLTPHQIELFSKWRGEMDSVVKDYQVFLRSTQDRADKSQADNIEFMNKATPPATEKNNRKLQNEYITYRNAKALSMYVRRTYLQ</sequence>
<evidence type="ECO:0000313" key="2">
    <source>
        <dbReference type="Proteomes" id="UP000237839"/>
    </source>
</evidence>